<dbReference type="PANTHER" id="PTHR10579:SF43">
    <property type="entry name" value="ZINC FINGER (C3HC4-TYPE RING FINGER) FAMILY PROTEIN"/>
    <property type="match status" value="1"/>
</dbReference>
<reference evidence="2" key="1">
    <citation type="submission" date="2019-11" db="EMBL/GenBank/DDBJ databases">
        <title>Characterization of Clostridium perfringens isolates from swine manure treated agricultural soils.</title>
        <authorList>
            <person name="Wushke S.T."/>
        </authorList>
    </citation>
    <scope>NUCLEOTIDE SEQUENCE</scope>
    <source>
        <strain evidence="2">X62</strain>
    </source>
</reference>
<evidence type="ECO:0000313" key="3">
    <source>
        <dbReference type="Proteomes" id="UP001288944"/>
    </source>
</evidence>
<accession>A0AAW9KME4</accession>
<evidence type="ECO:0000259" key="1">
    <source>
        <dbReference type="PROSITE" id="PS50234"/>
    </source>
</evidence>
<feature type="domain" description="VWFA" evidence="1">
    <location>
        <begin position="55"/>
        <end position="312"/>
    </location>
</feature>
<dbReference type="InterPro" id="IPR051266">
    <property type="entry name" value="CLCR"/>
</dbReference>
<dbReference type="CDD" id="cd00198">
    <property type="entry name" value="vWFA"/>
    <property type="match status" value="1"/>
</dbReference>
<dbReference type="Proteomes" id="UP001288944">
    <property type="component" value="Unassembled WGS sequence"/>
</dbReference>
<comment type="caution">
    <text evidence="2">The sequence shown here is derived from an EMBL/GenBank/DDBJ whole genome shotgun (WGS) entry which is preliminary data.</text>
</comment>
<dbReference type="PROSITE" id="PS50234">
    <property type="entry name" value="VWFA"/>
    <property type="match status" value="1"/>
</dbReference>
<dbReference type="Pfam" id="PF13519">
    <property type="entry name" value="VWA_2"/>
    <property type="match status" value="1"/>
</dbReference>
<gene>
    <name evidence="2" type="ORF">GNF83_14280</name>
</gene>
<dbReference type="SMART" id="SM00327">
    <property type="entry name" value="VWA"/>
    <property type="match status" value="1"/>
</dbReference>
<proteinExistence type="predicted"/>
<dbReference type="PANTHER" id="PTHR10579">
    <property type="entry name" value="CALCIUM-ACTIVATED CHLORIDE CHANNEL REGULATOR"/>
    <property type="match status" value="1"/>
</dbReference>
<dbReference type="InterPro" id="IPR002035">
    <property type="entry name" value="VWF_A"/>
</dbReference>
<sequence>LISLKSLDVKAKVPDRPDFDMEISASPNPAMVGEDIVVSGKIIPKPFETEIPPKEIVLVLDVSGSMKDQIRGVICNNTGYCEEHNSYNRHYTTKMYELKKAAKNFVEKMKNVPNLKIGIVTYSTSADIRRARINNKDVALIPSNEIYKLNSIIDGLRPDGGTNTGEGMRKATYLLDSSGESNSNANKSIVVMSDGIPTYRTIYEYWNYGRYWDYYRDTSIENPSDARIGGAGSSDDGGLSTEYAKEIGKIINSKGYNAFSIGYGMNDTGNSKMREIQGAMTGLNMNDQSTTDEAKGFFPTSDNAIDSVFNKIADKILDSYPVNNIDLNINFTEGFTLNAGGNTVRLDNVIYKKVSESNGKARYEANPQSYKFTVKGR</sequence>
<dbReference type="SUPFAM" id="SSF53300">
    <property type="entry name" value="vWA-like"/>
    <property type="match status" value="1"/>
</dbReference>
<feature type="non-terminal residue" evidence="2">
    <location>
        <position position="377"/>
    </location>
</feature>
<dbReference type="EMBL" id="WNUR01000095">
    <property type="protein sequence ID" value="MDZ7542360.1"/>
    <property type="molecule type" value="Genomic_DNA"/>
</dbReference>
<dbReference type="InterPro" id="IPR036465">
    <property type="entry name" value="vWFA_dom_sf"/>
</dbReference>
<name>A0AAW9KME4_CLOPF</name>
<feature type="non-terminal residue" evidence="2">
    <location>
        <position position="1"/>
    </location>
</feature>
<organism evidence="2 3">
    <name type="scientific">Clostridium perfringens</name>
    <dbReference type="NCBI Taxonomy" id="1502"/>
    <lineage>
        <taxon>Bacteria</taxon>
        <taxon>Bacillati</taxon>
        <taxon>Bacillota</taxon>
        <taxon>Clostridia</taxon>
        <taxon>Eubacteriales</taxon>
        <taxon>Clostridiaceae</taxon>
        <taxon>Clostridium</taxon>
    </lineage>
</organism>
<evidence type="ECO:0000313" key="2">
    <source>
        <dbReference type="EMBL" id="MDZ7542360.1"/>
    </source>
</evidence>
<protein>
    <submittedName>
        <fullName evidence="2">VWA domain-containing protein</fullName>
    </submittedName>
</protein>
<dbReference type="Gene3D" id="3.40.50.410">
    <property type="entry name" value="von Willebrand factor, type A domain"/>
    <property type="match status" value="1"/>
</dbReference>
<dbReference type="AlphaFoldDB" id="A0AAW9KME4"/>